<dbReference type="OrthoDB" id="8566036at2"/>
<dbReference type="InterPro" id="IPR018201">
    <property type="entry name" value="Ketoacyl_synth_AS"/>
</dbReference>
<dbReference type="Gene3D" id="3.40.50.150">
    <property type="entry name" value="Vaccinia Virus protein VP39"/>
    <property type="match status" value="1"/>
</dbReference>
<dbReference type="SUPFAM" id="SSF52096">
    <property type="entry name" value="ClpP/crotonase"/>
    <property type="match status" value="3"/>
</dbReference>
<dbReference type="EMBL" id="CP024608">
    <property type="protein sequence ID" value="ATQ76807.1"/>
    <property type="molecule type" value="Genomic_DNA"/>
</dbReference>
<gene>
    <name evidence="14" type="ORF">CR152_21510</name>
</gene>
<name>A0A2D2DP95_9BURK</name>
<evidence type="ECO:0000256" key="9">
    <source>
        <dbReference type="ARBA" id="ARBA00049556"/>
    </source>
</evidence>
<evidence type="ECO:0000259" key="12">
    <source>
        <dbReference type="PROSITE" id="PS50075"/>
    </source>
</evidence>
<dbReference type="PANTHER" id="PTHR43775:SF37">
    <property type="entry name" value="SI:DKEY-61P9.11"/>
    <property type="match status" value="1"/>
</dbReference>
<evidence type="ECO:0000313" key="15">
    <source>
        <dbReference type="Proteomes" id="UP000229897"/>
    </source>
</evidence>
<dbReference type="SUPFAM" id="SSF51735">
    <property type="entry name" value="NAD(P)-binding Rossmann-fold domains"/>
    <property type="match status" value="3"/>
</dbReference>
<feature type="domain" description="Carrier" evidence="12">
    <location>
        <begin position="479"/>
        <end position="555"/>
    </location>
</feature>
<dbReference type="InterPro" id="IPR016039">
    <property type="entry name" value="Thiolase-like"/>
</dbReference>
<comment type="function">
    <text evidence="10">Involved in production of the polyketide antibiotic thailandamide.</text>
</comment>
<feature type="domain" description="Ketosynthase family 3 (KS3)" evidence="13">
    <location>
        <begin position="2264"/>
        <end position="2687"/>
    </location>
</feature>
<dbReference type="Gene3D" id="1.10.1240.100">
    <property type="match status" value="3"/>
</dbReference>
<evidence type="ECO:0000256" key="4">
    <source>
        <dbReference type="ARBA" id="ARBA00022490"/>
    </source>
</evidence>
<dbReference type="Pfam" id="PF02801">
    <property type="entry name" value="Ketoacyl-synt_C"/>
    <property type="match status" value="3"/>
</dbReference>
<keyword evidence="6" id="KW-0808">Transferase</keyword>
<accession>A0A2D2DP95</accession>
<dbReference type="CDD" id="cd06558">
    <property type="entry name" value="crotonase-like"/>
    <property type="match status" value="1"/>
</dbReference>
<keyword evidence="3" id="KW-0596">Phosphopantetheine</keyword>
<dbReference type="GO" id="GO:0003857">
    <property type="term" value="F:(3S)-3-hydroxyacyl-CoA dehydrogenase (NAD+) activity"/>
    <property type="evidence" value="ECO:0007669"/>
    <property type="project" value="UniProtKB-EC"/>
</dbReference>
<feature type="domain" description="Carrier" evidence="12">
    <location>
        <begin position="2135"/>
        <end position="2212"/>
    </location>
</feature>
<dbReference type="NCBIfam" id="NF005496">
    <property type="entry name" value="PRK07110.1"/>
    <property type="match status" value="1"/>
</dbReference>
<dbReference type="SMART" id="SM00826">
    <property type="entry name" value="PKS_DH"/>
    <property type="match status" value="1"/>
</dbReference>
<dbReference type="Gene3D" id="1.10.1200.10">
    <property type="entry name" value="ACP-like"/>
    <property type="match status" value="5"/>
</dbReference>
<dbReference type="SMART" id="SM00822">
    <property type="entry name" value="PKS_KR"/>
    <property type="match status" value="2"/>
</dbReference>
<dbReference type="InterPro" id="IPR013217">
    <property type="entry name" value="Methyltransf_12"/>
</dbReference>
<evidence type="ECO:0000256" key="8">
    <source>
        <dbReference type="ARBA" id="ARBA00023268"/>
    </source>
</evidence>
<dbReference type="Gene3D" id="3.40.47.10">
    <property type="match status" value="3"/>
</dbReference>
<sequence>MKQEITNIYRALAAGKLSQQEALEQIKALKKQPTKAAAMGTLLASPVWERCAAPAAAQDEASAFGQHHIVLCDLPQIAAAELESLLPGSRCSNVSAVAATVSQTYADIALHCFETIRTILEAKPQGVQFVQVVVADRDDAQMLAGLSGMIDTAALENPAIVGQIVLVRPAIPAGDLARRLRTERGNPQDRVVHYTAESRLVRRWRAVDVPARTPCAFKEHGVYLITGGLGGLGSLVAAEILRATTGASVILTGRSSDAGIRLVALQKSGRVEYRQMDVADAAGTERVLASIVEQYGHLNGIIHSAGIVRDDFILKKSSAQFSEVLRPKVAGTEHLDLASQNMDLDFFVLFSSIASWSGNVGQADYTAANGFMDQFAGYRNALVDAGQRKGRTVAIAWPHWLDGGMHIDAASSEALQQRTGLRSLATGQGMEAFNRCLALPQCLLMVMHGDTAGMQRALAAERVIHKPAVKPVAVAGSADLGTKTRAFLRAEFAAILKIPVHRIETRSALENYGIDSILAMSLTKQIEATFGALPKTLFFEYQNIDQLADYFVESHADTLNTMFATPSALDATRPIVIKPAVQAPTGGRRQRQRFPFASTPAQVAPPVNEAIAIVGLSGRYPESRDLDAFWRNLRDGTDCIVEVPKDRWDWREFYSEDRTKEGAHYSKWGGFIEGVDEFDPRFFNIAPREASSIDPQERLFLQYAWKAIEDAGYTRDSLQIPNASGMDGQVGVYAGVMYGEYNLSGSLASIANRVSYFLNLHGPSLTLDTMCSSSLTAIHLACQDLGMGRTSLAIAGGVNVSIHPNKYTMLSGGQFISSEGHCESFGEGGGGYIPGEGVGVAVLKRMSDAERDGNHIYGVIRGSALNHGGKTNGYTVPNPQAQADVIRRALAEAGIDPRHVSYIEAHGTGTKLGDPIEIAALTRAFYEGVQAPGREAGFCLIGSAKSNIGHCESAAGIAGVTKVLLQMKHGAIVPSLHSSKLNPHIDFAATPFVVNQTLKPWQQPEVDGRILPRIAGISSFGAGGSNAHVIIEEYRAPAMATATVEGQVVVPLSARTAEQLQQRVSALLAVVEGEIDLCSLAYTLQVGREAMEERAAFLVTSAGDLATKLRAFMRSEATGPEVYRAQVKQHRDEISQLEEDPTFQESLAQWIADRNIAKLAGMWVMGLSVDWGKLNEPARTPRLMSLPTYPFAKERYWAQTKAPVPAPAAQPAVIHPLVHANTSNLAEQGYTSTFTGSEDYLVEEAGQKTLPPQLVLDMMRAAVELASPKRLEAGSWHVGDVVWGEPVVITAGQQVGIALFARDDNAVDAEIYNGADNAVYCQGRVVFGSQSAPVSMPQALGPREIRLAPAGPIMLPPLRKKPAQIALQASVVVPSQPPAPKATFALMDLAAPSTNTSNVRLFDLGEGVFSIDIDAATVSEAIASLSQALNRARSEGSLKVLLLNARNAQFWRGDRAACNEAVESGLLAAVAAFPYPLIAVVRDGASGVGMLLAALCDFIVRGEGGGFCFTAIEQGIFPSAAEDRLFQERLGVSAADAFLYRIGRKPSIGIVAPTAEVDAKARQLAADLAQKSRLALGLLKTHLGRHLLTLAGALEPVEPPAGSPAQGIVVVKLGKAYGVKELMADLKRGFDAGTRVAIVTSALKGFLPQTDDRTFAALQQLVRDCPIPVITAFDGDATGMAWLFGMACDAAIYKHDARYTTSPIPCSRGLDSVLGQEIGLAGGSYSGADLGARVGEPLAQAHELAALWSKRPWKPARGADVAALPEAVVADVASPPPGPVELHSCVVSLTAHADGVVVVRMQDRDAKNMFSEALVAGLKEAFAHIEQTPGYKAVVLTGYDSYFATGGTMETLLAIQEGQTSFTDEKVFQLPMDCSLPVIAAIQGHGIGGGWSFGMFADVILLSEESRYLSPYMGYGFTPGAGSTLMFPAKIGYDLARETLLTAKEISGHELKERGVPLTVLPRRDVVAAAIALATRMAQQPRARLMELKRLSTDALRRSRDDSYRREVDMHEQTFVKNADTLGNILAKVATDKAQPVAASAKTAPASSSIIGKLKTMLAHELFLEPDEIDDNTQFIDLGLDSITGVTWIRKINAHYGTDIEATKVYSHPTLKELSRLVADASVPEVESTPAHAPASSGAVIGKIKEMLAKELHLSVDEIDETTQFIDMGLDSITGVTWVRKINEHYGTNIEATKVYSHPTLKQFGRLLQDEVGQPVVQDTPPPVAAAPLRAIASTRSALVSWRGRARVIAAPASPVVPALPTASQQIAVIGMAGQFAKANNLDQFWTNLAEGRNCIDEVSDTRWHLGAFYQEGAPKAGKTNSKWLGALGEYDLFDPLFFSISPTEAECMDPQQRLFLQSCWHSIENAGYNPQSLSGSQCGVFVGCGPSDYLQVAPEQQLSAQGFTGAASSILAARISYFLNLRGPCISIETACSSSLVAIANACDSLNAGNSDLALAGGVYVMAGPAMHIMTAQAGMLSTDGRCFSFDQRANGFVPGEGVGVMMLKRLADAERDNDRIQAVIEGWGVNQDGKTNGITAPNEESQTRLLQSVYRKFGIDPASIGLIEAHGTGTKLGDPIEVAGLKAAFKPFTDTAGYCALGSVKSNIGHCLTAAGAAGFIKLVLALQHRALPPTINFERRNEHFQLEGSPFYINDTLKPWAVASGARRRAAISSFGFSGTNAHIVVAEHQPGAQVKADISILTQDGKMVVPLSARTEQQLRQAASDLLAFIDAREGAVDLGELACTLQLGRDVMGERLGFLAGSVDELWAKLKAWTAGVGDIDGVYQGQVKRHKEGMKLIVQDDDMKAMIVDKWLGQRALGKLLDLWVKGLDLDWSMLYGDTKPQRMALPGYPFAKERFWIGAGTASVPKQAAASVLHPLLHKNVSVLSQQRYCSSFSGEEACFERTNDGVKVMAPSALLEMARVAVEHSTSDLDQTGTIDIGEVSWESPLRITGSLELVVDLFANDDESIAFEIYTAGAQDSVHVRGVADFVERTSVESGDNAVMVMTTPRWDTVKPSAEAPAGERVLVINASDEQRAVLQQHYSATTFMRIEEGDTVTDISATLQNVDVDRLIWIASAYAVDTFTEESIIDDQRGGIMQVLRIMRALTSLGYEKRALAWDIVTLNNLPVLASDVVNPTHAGLQGFSGSMSDAYPRWQIRMLDLQALTGLAVTTMQKLPWAAKNACYAMRGGEWFAQKLVRVTGLADAKPPYRFQGVYIVIGGSGGLGEIWSRHVIEQYQANVIWIGRRELNAEIQQKLDSFAPLGKTPEYFQADASKPGELAAAYQQIKRRHAAIHGIVHSAVGAFDQSLKTVSEDDFRAVLSVKIDLSVRIAQVFNKEALDFALFFSSNASFVRGAGMSGYSAGCTFKDAFALQLGKHWDCAIKVVNWGYWSVGAGEALTDAAKTYFNDIGYRPLDPTEGMRTLDQFIASGIDQMSIAKTVPHTGAEEWMTSYDNQATAAMVVPDAEIARMNRASPFVHMKEHAGQEMEALIARLLGAILETTPTVLPAYERWRAESKLIATQEKTPLAAIWAEWDHAMTVWQQADGKAALCQLVDKCLRALPDILTGKQKATDVIFPNSSLELVERVYKSDTLSLAYNVSLSETLVAAVQARLNVEPAARIKMLEIGAGTGATTVSILDKLTPYQDRIAEYCYTDLSKAFLFHAENIYAPRAPYLVTRIFNVEQPLAQQQVEPGSYDVVIAANVIHATKNIRNAVRNAKAVLRKGGMLLLNEISDKSVSGHLTFGLLDGWWLNEDDEVRIPGSPGLYPDSWKMVLEEEGFYSVQFPCSEGHAAGQQIIMAFSDGVVRQRPVVKVPVDSAKTVAPRLASVSVNSGDLLRDKTVQFCKQVIGKALKIASHDIDASEPLESYGIDSIIIGLVNQELQKHFDEIGSTVLYEFQTVDALAAHLIDTQLEKLEGLFEVDRSTPAPAPVAVRTTAPVAGDDVLRAKTVQFCQQLFGKALNIHRQLIDPEQSLENYGIDSVSVSIVNQQLQKHFGDVGSTLLYQFQTVHALAGHLVETQRAALERMLALERSAPQATLPLTRAVRGRSRGVAPVNHNPGQQKAIAIIGISGMYPGAHNLEQFWDNLKAGKDSISDIPEKRWSMAGFFEPDEHKAVEQGKSYCKRGGFIDRFAEFDTLFFGIPPREALNMDPQERLFMQASWGAMENAAYTRSVFKRKFKGRVGVFAGITRAGYSLYRNTAQSDDKFWPRTSFSSVANRLSYFMDLNGPSLPVDTMCSSSLTAIHEACKHINDGDCDLAFAGGVNLYLHPTSYVDMSSQHMLSKDGLCKSFGEAGNGFVPGEGVGVVLLKSLDQAVRDKDIIHGVILSTHVNHGGKTNGFTVPNPVAQAELVRIAIDKAGISARDISYIEAHGTGTELGDPIEIAGLQQAFAKDTQDRGYCLVGSAKSNIGHLEAAAGIAGLTKVLLQLKHEQVAPSLHSSSLNPHIRFEKTPFQVNQALTAWERPLVDGKVKPRIAGISSFGAGGANAHVIVQEYQPARSAAAVRNPDDAVIVPLSAKSAEQLRQKASELRDFLRTSAAGVDLGAVAYTLQVGREPMEMRVGFVVSSVDQLVANLAAYVDGDDDIDGSCRGQVQRNNDGLSSFIHDEDISEAIDKWIARQKFSKLLELWAKGMDLDWNRLHGAITPDRMQLPTYPFAQDEYWLDSPVLRRPVTVVTKAERTPAANASLRLIEDLIDRIDESSLDATQGAQLLRKLV</sequence>
<evidence type="ECO:0000256" key="7">
    <source>
        <dbReference type="ARBA" id="ARBA00022737"/>
    </source>
</evidence>
<dbReference type="GO" id="GO:0004312">
    <property type="term" value="F:fatty acid synthase activity"/>
    <property type="evidence" value="ECO:0007669"/>
    <property type="project" value="TreeGrafter"/>
</dbReference>
<dbReference type="SMART" id="SM00825">
    <property type="entry name" value="PKS_KS"/>
    <property type="match status" value="3"/>
</dbReference>
<dbReference type="SMART" id="SM01294">
    <property type="entry name" value="PKS_PP_betabranch"/>
    <property type="match status" value="2"/>
</dbReference>
<dbReference type="PROSITE" id="PS00166">
    <property type="entry name" value="ENOYL_COA_HYDRATASE"/>
    <property type="match status" value="1"/>
</dbReference>
<dbReference type="InterPro" id="IPR014031">
    <property type="entry name" value="Ketoacyl_synth_C"/>
</dbReference>
<dbReference type="Pfam" id="PF08659">
    <property type="entry name" value="KR"/>
    <property type="match status" value="2"/>
</dbReference>
<dbReference type="InterPro" id="IPR014030">
    <property type="entry name" value="Ketoacyl_synth_N"/>
</dbReference>
<dbReference type="InterPro" id="IPR020841">
    <property type="entry name" value="PKS_Beta-ketoAc_synthase_dom"/>
</dbReference>
<feature type="domain" description="Ketosynthase family 3 (KS3)" evidence="13">
    <location>
        <begin position="608"/>
        <end position="1033"/>
    </location>
</feature>
<evidence type="ECO:0000259" key="13">
    <source>
        <dbReference type="PROSITE" id="PS52004"/>
    </source>
</evidence>
<feature type="domain" description="Ketosynthase family 3 (KS3)" evidence="13">
    <location>
        <begin position="4066"/>
        <end position="4499"/>
    </location>
</feature>
<comment type="similarity">
    <text evidence="11">Belongs to the enoyl-CoA hydratase/isomerase family.</text>
</comment>
<dbReference type="InterPro" id="IPR020806">
    <property type="entry name" value="PKS_PP-bd"/>
</dbReference>
<evidence type="ECO:0000256" key="2">
    <source>
        <dbReference type="ARBA" id="ARBA00004792"/>
    </source>
</evidence>
<keyword evidence="7" id="KW-0677">Repeat</keyword>
<dbReference type="CDD" id="cd02440">
    <property type="entry name" value="AdoMet_MTases"/>
    <property type="match status" value="1"/>
</dbReference>
<dbReference type="KEGG" id="mass:CR152_21510"/>
<dbReference type="InterPro" id="IPR029045">
    <property type="entry name" value="ClpP/crotonase-like_dom_sf"/>
</dbReference>
<dbReference type="SUPFAM" id="SSF53335">
    <property type="entry name" value="S-adenosyl-L-methionine-dependent methyltransferases"/>
    <property type="match status" value="1"/>
</dbReference>
<dbReference type="InterPro" id="IPR009081">
    <property type="entry name" value="PP-bd_ACP"/>
</dbReference>
<dbReference type="InterPro" id="IPR006162">
    <property type="entry name" value="Ppantetheine_attach_site"/>
</dbReference>
<keyword evidence="8" id="KW-0511">Multifunctional enzyme</keyword>
<dbReference type="InterPro" id="IPR029063">
    <property type="entry name" value="SAM-dependent_MTases_sf"/>
</dbReference>
<evidence type="ECO:0000256" key="1">
    <source>
        <dbReference type="ARBA" id="ARBA00004496"/>
    </source>
</evidence>
<dbReference type="Pfam" id="PF00109">
    <property type="entry name" value="ketoacyl-synt"/>
    <property type="match status" value="3"/>
</dbReference>
<dbReference type="Pfam" id="PF08242">
    <property type="entry name" value="Methyltransf_12"/>
    <property type="match status" value="1"/>
</dbReference>
<dbReference type="Gene3D" id="3.10.129.10">
    <property type="entry name" value="Hotdog Thioesterase"/>
    <property type="match status" value="2"/>
</dbReference>
<dbReference type="PROSITE" id="PS00012">
    <property type="entry name" value="PHOSPHOPANTETHEINE"/>
    <property type="match status" value="2"/>
</dbReference>
<dbReference type="GO" id="GO:0005886">
    <property type="term" value="C:plasma membrane"/>
    <property type="evidence" value="ECO:0007669"/>
    <property type="project" value="TreeGrafter"/>
</dbReference>
<dbReference type="InterPro" id="IPR020807">
    <property type="entry name" value="PKS_DH"/>
</dbReference>
<dbReference type="Pfam" id="PF21089">
    <property type="entry name" value="PKS_DH_N"/>
    <property type="match status" value="2"/>
</dbReference>
<dbReference type="GO" id="GO:0006633">
    <property type="term" value="P:fatty acid biosynthetic process"/>
    <property type="evidence" value="ECO:0007669"/>
    <property type="project" value="InterPro"/>
</dbReference>
<dbReference type="InterPro" id="IPR054514">
    <property type="entry name" value="RhiE-like_linker"/>
</dbReference>
<dbReference type="InterPro" id="IPR001753">
    <property type="entry name" value="Enoyl-CoA_hydra/iso"/>
</dbReference>
<proteinExistence type="inferred from homology"/>
<evidence type="ECO:0000256" key="6">
    <source>
        <dbReference type="ARBA" id="ARBA00022679"/>
    </source>
</evidence>
<evidence type="ECO:0000313" key="14">
    <source>
        <dbReference type="EMBL" id="ATQ76807.1"/>
    </source>
</evidence>
<dbReference type="InterPro" id="IPR049552">
    <property type="entry name" value="PKS_DH_N"/>
</dbReference>
<dbReference type="GO" id="GO:0071770">
    <property type="term" value="P:DIM/DIP cell wall layer assembly"/>
    <property type="evidence" value="ECO:0007669"/>
    <property type="project" value="TreeGrafter"/>
</dbReference>
<dbReference type="CDD" id="cd00833">
    <property type="entry name" value="PKS"/>
    <property type="match status" value="3"/>
</dbReference>
<organism evidence="14 15">
    <name type="scientific">Massilia violaceinigra</name>
    <dbReference type="NCBI Taxonomy" id="2045208"/>
    <lineage>
        <taxon>Bacteria</taxon>
        <taxon>Pseudomonadati</taxon>
        <taxon>Pseudomonadota</taxon>
        <taxon>Betaproteobacteria</taxon>
        <taxon>Burkholderiales</taxon>
        <taxon>Oxalobacteraceae</taxon>
        <taxon>Telluria group</taxon>
        <taxon>Massilia</taxon>
    </lineage>
</organism>
<dbReference type="CDD" id="cd08953">
    <property type="entry name" value="KR_2_SDR_x"/>
    <property type="match status" value="2"/>
</dbReference>
<feature type="domain" description="Carrier" evidence="12">
    <location>
        <begin position="2045"/>
        <end position="2122"/>
    </location>
</feature>
<dbReference type="PANTHER" id="PTHR43775">
    <property type="entry name" value="FATTY ACID SYNTHASE"/>
    <property type="match status" value="1"/>
</dbReference>
<dbReference type="Pfam" id="PF00550">
    <property type="entry name" value="PP-binding"/>
    <property type="match status" value="5"/>
</dbReference>
<comment type="catalytic activity">
    <reaction evidence="9">
        <text>a (3S)-3-hydroxyacyl-CoA + NAD(+) = a 3-oxoacyl-CoA + NADH + H(+)</text>
        <dbReference type="Rhea" id="RHEA:22432"/>
        <dbReference type="ChEBI" id="CHEBI:15378"/>
        <dbReference type="ChEBI" id="CHEBI:57318"/>
        <dbReference type="ChEBI" id="CHEBI:57540"/>
        <dbReference type="ChEBI" id="CHEBI:57945"/>
        <dbReference type="ChEBI" id="CHEBI:90726"/>
        <dbReference type="EC" id="1.1.1.35"/>
    </reaction>
</comment>
<comment type="subcellular location">
    <subcellularLocation>
        <location evidence="1">Cytoplasm</location>
    </subcellularLocation>
</comment>
<dbReference type="FunFam" id="3.40.47.10:FF:000019">
    <property type="entry name" value="Polyketide synthase type I"/>
    <property type="match status" value="3"/>
</dbReference>
<dbReference type="PROSITE" id="PS00606">
    <property type="entry name" value="KS3_1"/>
    <property type="match status" value="1"/>
</dbReference>
<dbReference type="PROSITE" id="PS50075">
    <property type="entry name" value="CARRIER"/>
    <property type="match status" value="3"/>
</dbReference>
<dbReference type="SUPFAM" id="SSF47336">
    <property type="entry name" value="ACP-like"/>
    <property type="match status" value="5"/>
</dbReference>
<reference evidence="14" key="1">
    <citation type="submission" date="2017-10" db="EMBL/GenBank/DDBJ databases">
        <title>Massilia psychrophilum sp. nov., a novel purple-pigmented bacterium isolated from Tianshan glacier, Xinjiang Municipality, China.</title>
        <authorList>
            <person name="Wang H."/>
        </authorList>
    </citation>
    <scope>NUCLEOTIDE SEQUENCE [LARGE SCALE GENOMIC DNA]</scope>
    <source>
        <strain evidence="14">B2</strain>
    </source>
</reference>
<dbReference type="Proteomes" id="UP000229897">
    <property type="component" value="Chromosome"/>
</dbReference>
<dbReference type="PROSITE" id="PS52004">
    <property type="entry name" value="KS3_2"/>
    <property type="match status" value="3"/>
</dbReference>
<dbReference type="GO" id="GO:0004315">
    <property type="term" value="F:3-oxoacyl-[acyl-carrier-protein] synthase activity"/>
    <property type="evidence" value="ECO:0007669"/>
    <property type="project" value="InterPro"/>
</dbReference>
<dbReference type="Gene3D" id="3.40.50.720">
    <property type="entry name" value="NAD(P)-binding Rossmann-like Domain"/>
    <property type="match status" value="2"/>
</dbReference>
<dbReference type="SUPFAM" id="SSF53901">
    <property type="entry name" value="Thiolase-like"/>
    <property type="match status" value="3"/>
</dbReference>
<evidence type="ECO:0000256" key="10">
    <source>
        <dbReference type="ARBA" id="ARBA00054155"/>
    </source>
</evidence>
<dbReference type="InterPro" id="IPR036291">
    <property type="entry name" value="NAD(P)-bd_dom_sf"/>
</dbReference>
<dbReference type="GO" id="GO:0005737">
    <property type="term" value="C:cytoplasm"/>
    <property type="evidence" value="ECO:0007669"/>
    <property type="project" value="UniProtKB-SubCell"/>
</dbReference>
<evidence type="ECO:0000256" key="11">
    <source>
        <dbReference type="RuleBase" id="RU003707"/>
    </source>
</evidence>
<dbReference type="Gene3D" id="3.90.226.10">
    <property type="entry name" value="2-enoyl-CoA Hydratase, Chain A, domain 1"/>
    <property type="match status" value="3"/>
</dbReference>
<keyword evidence="15" id="KW-1185">Reference proteome</keyword>
<comment type="pathway">
    <text evidence="2">Antibiotic biosynthesis.</text>
</comment>
<dbReference type="InterPro" id="IPR036736">
    <property type="entry name" value="ACP-like_sf"/>
</dbReference>
<dbReference type="Pfam" id="PF00378">
    <property type="entry name" value="ECH_1"/>
    <property type="match status" value="2"/>
</dbReference>
<dbReference type="InterPro" id="IPR050091">
    <property type="entry name" value="PKS_NRPS_Biosynth_Enz"/>
</dbReference>
<evidence type="ECO:0000256" key="3">
    <source>
        <dbReference type="ARBA" id="ARBA00022450"/>
    </source>
</evidence>
<dbReference type="GO" id="GO:0031177">
    <property type="term" value="F:phosphopantetheine binding"/>
    <property type="evidence" value="ECO:0007669"/>
    <property type="project" value="InterPro"/>
</dbReference>
<dbReference type="SMART" id="SM00823">
    <property type="entry name" value="PKS_PP"/>
    <property type="match status" value="5"/>
</dbReference>
<dbReference type="InterPro" id="IPR057326">
    <property type="entry name" value="KR_dom"/>
</dbReference>
<evidence type="ECO:0000256" key="5">
    <source>
        <dbReference type="ARBA" id="ARBA00022553"/>
    </source>
</evidence>
<dbReference type="InterPro" id="IPR018376">
    <property type="entry name" value="Enoyl-CoA_hyd/isom_CS"/>
</dbReference>
<dbReference type="Pfam" id="PF22336">
    <property type="entry name" value="RhiE-like_linker"/>
    <property type="match status" value="3"/>
</dbReference>
<keyword evidence="5" id="KW-0597">Phosphoprotein</keyword>
<dbReference type="RefSeq" id="WP_099878356.1">
    <property type="nucleotide sequence ID" value="NZ_CP024608.1"/>
</dbReference>
<keyword evidence="4" id="KW-0963">Cytoplasm</keyword>
<dbReference type="InterPro" id="IPR013968">
    <property type="entry name" value="PKS_KR"/>
</dbReference>
<protein>
    <submittedName>
        <fullName evidence="14">Uncharacterized protein</fullName>
    </submittedName>
</protein>